<accession>A0A381UCR0</accession>
<evidence type="ECO:0000313" key="1">
    <source>
        <dbReference type="EMBL" id="SVA25388.1"/>
    </source>
</evidence>
<gene>
    <name evidence="1" type="ORF">METZ01_LOCUS78242</name>
</gene>
<proteinExistence type="predicted"/>
<reference evidence="1" key="1">
    <citation type="submission" date="2018-05" db="EMBL/GenBank/DDBJ databases">
        <authorList>
            <person name="Lanie J.A."/>
            <person name="Ng W.-L."/>
            <person name="Kazmierczak K.M."/>
            <person name="Andrzejewski T.M."/>
            <person name="Davidsen T.M."/>
            <person name="Wayne K.J."/>
            <person name="Tettelin H."/>
            <person name="Glass J.I."/>
            <person name="Rusch D."/>
            <person name="Podicherti R."/>
            <person name="Tsui H.-C.T."/>
            <person name="Winkler M.E."/>
        </authorList>
    </citation>
    <scope>NUCLEOTIDE SEQUENCE</scope>
</reference>
<dbReference type="AlphaFoldDB" id="A0A381UCR0"/>
<protein>
    <submittedName>
        <fullName evidence="1">Uncharacterized protein</fullName>
    </submittedName>
</protein>
<name>A0A381UCR0_9ZZZZ</name>
<organism evidence="1">
    <name type="scientific">marine metagenome</name>
    <dbReference type="NCBI Taxonomy" id="408172"/>
    <lineage>
        <taxon>unclassified sequences</taxon>
        <taxon>metagenomes</taxon>
        <taxon>ecological metagenomes</taxon>
    </lineage>
</organism>
<dbReference type="EMBL" id="UINC01006086">
    <property type="protein sequence ID" value="SVA25388.1"/>
    <property type="molecule type" value="Genomic_DNA"/>
</dbReference>
<sequence>MQFVLGRECPDCANDPEQIHIHSYLHEDEYSDESGHHAGSLMVFNSRLDASRYVEECFPEEIDDIIIMPLSEANFPEGGHKHQ</sequence>